<dbReference type="RefSeq" id="WP_100270709.1">
    <property type="nucleotide sequence ID" value="NZ_CP024443.1"/>
</dbReference>
<evidence type="ECO:0000313" key="3">
    <source>
        <dbReference type="Proteomes" id="UP000229340"/>
    </source>
</evidence>
<dbReference type="EMBL" id="CP024443">
    <property type="protein sequence ID" value="ATW71332.1"/>
    <property type="molecule type" value="Genomic_DNA"/>
</dbReference>
<sequence>MINSTHRFTASITLLVAASLVSFTTNAQIPLKAPKKANKDGLYYYTGSVTVSGNAEFTHPEDDITPCFLCFHADSASSKLIPRVKSDGREGNAWFTFSNGEFKNNTYRLLDMSINTNKCYAPLPMTVQINNYRADLAETETIDDAKLVKVIKKGNLKEVKCTENF</sequence>
<name>A0A2I5HT33_FAUOS</name>
<keyword evidence="1" id="KW-0732">Signal</keyword>
<feature type="chain" id="PRO_5014424866" evidence="1">
    <location>
        <begin position="28"/>
        <end position="165"/>
    </location>
</feature>
<organism evidence="2 3">
    <name type="scientific">Faucicola osloensis</name>
    <name type="common">Moraxella osloensis</name>
    <dbReference type="NCBI Taxonomy" id="34062"/>
    <lineage>
        <taxon>Bacteria</taxon>
        <taxon>Pseudomonadati</taxon>
        <taxon>Pseudomonadota</taxon>
        <taxon>Gammaproteobacteria</taxon>
        <taxon>Moraxellales</taxon>
        <taxon>Moraxellaceae</taxon>
        <taxon>Faucicola</taxon>
    </lineage>
</organism>
<evidence type="ECO:0000313" key="2">
    <source>
        <dbReference type="EMBL" id="ATW71332.1"/>
    </source>
</evidence>
<evidence type="ECO:0000256" key="1">
    <source>
        <dbReference type="SAM" id="SignalP"/>
    </source>
</evidence>
<dbReference type="AlphaFoldDB" id="A0A2I5HT33"/>
<accession>A0A2I5HT33</accession>
<reference evidence="3" key="1">
    <citation type="submission" date="2017-11" db="EMBL/GenBank/DDBJ databases">
        <title>Complete genome sequence of Moraxella osloensis NP7 isolated from human skin.</title>
        <authorList>
            <person name="Lee K."/>
            <person name="Lim J.Y."/>
            <person name="Hwang I."/>
        </authorList>
    </citation>
    <scope>NUCLEOTIDE SEQUENCE [LARGE SCALE GENOMIC DNA]</scope>
    <source>
        <strain evidence="3">NP7</strain>
    </source>
</reference>
<protein>
    <submittedName>
        <fullName evidence="2">Uncharacterized protein</fullName>
    </submittedName>
</protein>
<proteinExistence type="predicted"/>
<gene>
    <name evidence="2" type="ORF">NP7_13535</name>
</gene>
<dbReference type="Proteomes" id="UP000229340">
    <property type="component" value="Chromosome"/>
</dbReference>
<feature type="signal peptide" evidence="1">
    <location>
        <begin position="1"/>
        <end position="27"/>
    </location>
</feature>